<accession>A0ABV6YV39</accession>
<comment type="caution">
    <text evidence="2">The sequence shown here is derived from an EMBL/GenBank/DDBJ whole genome shotgun (WGS) entry which is preliminary data.</text>
</comment>
<dbReference type="Gene3D" id="3.40.50.720">
    <property type="entry name" value="NAD(P)-binding Rossmann-like Domain"/>
    <property type="match status" value="1"/>
</dbReference>
<dbReference type="PANTHER" id="PTHR43245">
    <property type="entry name" value="BIFUNCTIONAL POLYMYXIN RESISTANCE PROTEIN ARNA"/>
    <property type="match status" value="1"/>
</dbReference>
<evidence type="ECO:0000313" key="3">
    <source>
        <dbReference type="Proteomes" id="UP001594351"/>
    </source>
</evidence>
<dbReference type="InterPro" id="IPR001509">
    <property type="entry name" value="Epimerase_deHydtase"/>
</dbReference>
<reference evidence="2 3" key="1">
    <citation type="submission" date="2024-09" db="EMBL/GenBank/DDBJ databases">
        <title>Laminarin stimulates single cell rates of sulfate reduction while oxygen inhibits transcriptomic activity in coastal marine sediment.</title>
        <authorList>
            <person name="Lindsay M."/>
            <person name="Orcutt B."/>
            <person name="Emerson D."/>
            <person name="Stepanauskas R."/>
            <person name="D'Angelo T."/>
        </authorList>
    </citation>
    <scope>NUCLEOTIDE SEQUENCE [LARGE SCALE GENOMIC DNA]</scope>
    <source>
        <strain evidence="2">SAG AM-311-K15</strain>
    </source>
</reference>
<dbReference type="InterPro" id="IPR050177">
    <property type="entry name" value="Lipid_A_modif_metabolic_enz"/>
</dbReference>
<evidence type="ECO:0000259" key="1">
    <source>
        <dbReference type="Pfam" id="PF01370"/>
    </source>
</evidence>
<dbReference type="Pfam" id="PF01370">
    <property type="entry name" value="Epimerase"/>
    <property type="match status" value="1"/>
</dbReference>
<evidence type="ECO:0000313" key="2">
    <source>
        <dbReference type="EMBL" id="MFC1850069.1"/>
    </source>
</evidence>
<keyword evidence="3" id="KW-1185">Reference proteome</keyword>
<gene>
    <name evidence="2" type="ORF">ACFL27_07750</name>
</gene>
<sequence>MRTIAITSSASFFGQHLIEDLSYLPHISHIVAFDVFQSHYTTDKVTFFRADIGHPLIFDIFSSHKVDTVIHLASLRNAFDQRQSINFRADVSGTIKILEACAMAGIRNVIITSSAAVYGAVPDNPLFLSEDTALNGNRSNQFVKHKIEIEKLCSDFAIKHPETNICILRLAPFLNTTLDFFLTRLWQLPTMLTVLGYDPLLQLLHEEDLLQVFRLVIEQEIKGIFNVASAGTIPLQKMLRLAQVTPLPLLSPFVYHFGSLLWSLRLYPAPPEMLDYLRYNCVVSIDKIHSRLGFQPLFTTDQIMKNLGQVLRLPDREIPGEQGLLPSGVTAREPWFDILNRHLKKTLSSKTPPPGSYHH</sequence>
<organism evidence="2 3">
    <name type="scientific">candidate division CSSED10-310 bacterium</name>
    <dbReference type="NCBI Taxonomy" id="2855610"/>
    <lineage>
        <taxon>Bacteria</taxon>
        <taxon>Bacteria division CSSED10-310</taxon>
    </lineage>
</organism>
<dbReference type="PANTHER" id="PTHR43245:SF52">
    <property type="entry name" value="NAD-DEPENDENT EPIMERASE_DEHYDRATASE"/>
    <property type="match status" value="1"/>
</dbReference>
<dbReference type="EMBL" id="JBHPBY010000074">
    <property type="protein sequence ID" value="MFC1850069.1"/>
    <property type="molecule type" value="Genomic_DNA"/>
</dbReference>
<dbReference type="SUPFAM" id="SSF51735">
    <property type="entry name" value="NAD(P)-binding Rossmann-fold domains"/>
    <property type="match status" value="1"/>
</dbReference>
<feature type="domain" description="NAD-dependent epimerase/dehydratase" evidence="1">
    <location>
        <begin position="6"/>
        <end position="173"/>
    </location>
</feature>
<dbReference type="Proteomes" id="UP001594351">
    <property type="component" value="Unassembled WGS sequence"/>
</dbReference>
<protein>
    <submittedName>
        <fullName evidence="2">NAD-dependent epimerase/dehydratase family protein</fullName>
    </submittedName>
</protein>
<dbReference type="InterPro" id="IPR036291">
    <property type="entry name" value="NAD(P)-bd_dom_sf"/>
</dbReference>
<proteinExistence type="predicted"/>
<name>A0ABV6YV39_UNCC1</name>